<evidence type="ECO:0000313" key="3">
    <source>
        <dbReference type="Proteomes" id="UP000294739"/>
    </source>
</evidence>
<protein>
    <submittedName>
        <fullName evidence="2">Uncharacterized protein</fullName>
    </submittedName>
</protein>
<evidence type="ECO:0000313" key="2">
    <source>
        <dbReference type="EMBL" id="TDD98954.1"/>
    </source>
</evidence>
<feature type="compositionally biased region" description="Gly residues" evidence="1">
    <location>
        <begin position="34"/>
        <end position="63"/>
    </location>
</feature>
<sequence>MSETEPSAAGSTTVQRCGSSVPVAKSSDVTPPGVGVGSGGSGVGVGSGGSGVGVGVGVGGGSGSEPPPSSGTIGLAGSNT</sequence>
<keyword evidence="3" id="KW-1185">Reference proteome</keyword>
<feature type="compositionally biased region" description="Polar residues" evidence="1">
    <location>
        <begin position="1"/>
        <end position="18"/>
    </location>
</feature>
<dbReference type="InParanoid" id="A0A4R5CN14"/>
<proteinExistence type="predicted"/>
<dbReference type="EMBL" id="SMKZ01000063">
    <property type="protein sequence ID" value="TDD98954.1"/>
    <property type="molecule type" value="Genomic_DNA"/>
</dbReference>
<evidence type="ECO:0000256" key="1">
    <source>
        <dbReference type="SAM" id="MobiDB-lite"/>
    </source>
</evidence>
<comment type="caution">
    <text evidence="2">The sequence shown here is derived from an EMBL/GenBank/DDBJ whole genome shotgun (WGS) entry which is preliminary data.</text>
</comment>
<accession>A0A4R5CN14</accession>
<dbReference type="AlphaFoldDB" id="A0A4R5CN14"/>
<organism evidence="2 3">
    <name type="scientific">Jiangella asiatica</name>
    <dbReference type="NCBI Taxonomy" id="2530372"/>
    <lineage>
        <taxon>Bacteria</taxon>
        <taxon>Bacillati</taxon>
        <taxon>Actinomycetota</taxon>
        <taxon>Actinomycetes</taxon>
        <taxon>Jiangellales</taxon>
        <taxon>Jiangellaceae</taxon>
        <taxon>Jiangella</taxon>
    </lineage>
</organism>
<feature type="region of interest" description="Disordered" evidence="1">
    <location>
        <begin position="1"/>
        <end position="80"/>
    </location>
</feature>
<dbReference type="Proteomes" id="UP000294739">
    <property type="component" value="Unassembled WGS sequence"/>
</dbReference>
<name>A0A4R5CN14_9ACTN</name>
<gene>
    <name evidence="2" type="ORF">E1269_28150</name>
</gene>
<reference evidence="2 3" key="1">
    <citation type="submission" date="2019-03" db="EMBL/GenBank/DDBJ databases">
        <title>Draft genome sequences of novel Actinobacteria.</title>
        <authorList>
            <person name="Sahin N."/>
            <person name="Ay H."/>
            <person name="Saygin H."/>
        </authorList>
    </citation>
    <scope>NUCLEOTIDE SEQUENCE [LARGE SCALE GENOMIC DNA]</scope>
    <source>
        <strain evidence="2 3">5K138</strain>
    </source>
</reference>